<dbReference type="InterPro" id="IPR002048">
    <property type="entry name" value="EF_hand_dom"/>
</dbReference>
<dbReference type="GO" id="GO:0005509">
    <property type="term" value="F:calcium ion binding"/>
    <property type="evidence" value="ECO:0007669"/>
    <property type="project" value="InterPro"/>
</dbReference>
<evidence type="ECO:0000259" key="1">
    <source>
        <dbReference type="PROSITE" id="PS50222"/>
    </source>
</evidence>
<dbReference type="Gene3D" id="1.10.238.10">
    <property type="entry name" value="EF-hand"/>
    <property type="match status" value="1"/>
</dbReference>
<proteinExistence type="predicted"/>
<dbReference type="AlphaFoldDB" id="A0A813XJD5"/>
<sequence>MSVPKTVISKEILTTSSIISDGLYNDFNSLNSIVNLNYENITMPYEHFSEVETAVLRSSEPIPLNDDQEEISINGERGLWLNRAESANWKGTLPLNQYPINEDADPEIIKKASHQKVEYVQELAIRYLRPPTPPAPGEIIISKSPNKLTPPAPPIIIRQQPPRPSTPEPLVIREAPPVPPPQVGRKVITISGKKLPPPPRKVIIERLPQIPAKPQSVIVERWLPYPQQRRKVIFNQVNQIDPVALKPKNIIIQWETPQVNVKRDFQYLGIVKANPTEYVKRYGNTLIDSENLPKFVVDIQPPEGVVLASQVKNTNLYELEGDVDALKLVDLEKEGLNEYKNYLNKNASAIEQFQTYTATLISNSKETPAQNTVQISINKPSVVEKLIQSGSTVPVSPSGKSVETSESESIETLIEYLFKSVDTGSNGRISLKEAENLLLKLNSRLDRQFNQKQVKLFFSGVNIGNDGSIDLKDFKRGFSNLISIS</sequence>
<comment type="caution">
    <text evidence="2">The sequence shown here is derived from an EMBL/GenBank/DDBJ whole genome shotgun (WGS) entry which is preliminary data.</text>
</comment>
<organism evidence="2 3">
    <name type="scientific">Brachionus calyciflorus</name>
    <dbReference type="NCBI Taxonomy" id="104777"/>
    <lineage>
        <taxon>Eukaryota</taxon>
        <taxon>Metazoa</taxon>
        <taxon>Spiralia</taxon>
        <taxon>Gnathifera</taxon>
        <taxon>Rotifera</taxon>
        <taxon>Eurotatoria</taxon>
        <taxon>Monogononta</taxon>
        <taxon>Pseudotrocha</taxon>
        <taxon>Ploima</taxon>
        <taxon>Brachionidae</taxon>
        <taxon>Brachionus</taxon>
    </lineage>
</organism>
<dbReference type="CDD" id="cd00051">
    <property type="entry name" value="EFh"/>
    <property type="match status" value="1"/>
</dbReference>
<gene>
    <name evidence="2" type="ORF">OXX778_LOCUS9920</name>
</gene>
<dbReference type="Proteomes" id="UP000663879">
    <property type="component" value="Unassembled WGS sequence"/>
</dbReference>
<keyword evidence="3" id="KW-1185">Reference proteome</keyword>
<accession>A0A813XJD5</accession>
<dbReference type="InterPro" id="IPR011992">
    <property type="entry name" value="EF-hand-dom_pair"/>
</dbReference>
<dbReference type="EMBL" id="CAJNOC010001511">
    <property type="protein sequence ID" value="CAF0870800.1"/>
    <property type="molecule type" value="Genomic_DNA"/>
</dbReference>
<protein>
    <recommendedName>
        <fullName evidence="1">EF-hand domain-containing protein</fullName>
    </recommendedName>
</protein>
<evidence type="ECO:0000313" key="2">
    <source>
        <dbReference type="EMBL" id="CAF0870800.1"/>
    </source>
</evidence>
<evidence type="ECO:0000313" key="3">
    <source>
        <dbReference type="Proteomes" id="UP000663879"/>
    </source>
</evidence>
<dbReference type="PROSITE" id="PS50222">
    <property type="entry name" value="EF_HAND_2"/>
    <property type="match status" value="1"/>
</dbReference>
<dbReference type="SUPFAM" id="SSF47473">
    <property type="entry name" value="EF-hand"/>
    <property type="match status" value="1"/>
</dbReference>
<name>A0A813XJD5_9BILA</name>
<dbReference type="OrthoDB" id="10050524at2759"/>
<feature type="domain" description="EF-hand" evidence="1">
    <location>
        <begin position="409"/>
        <end position="444"/>
    </location>
</feature>
<reference evidence="2" key="1">
    <citation type="submission" date="2021-02" db="EMBL/GenBank/DDBJ databases">
        <authorList>
            <person name="Nowell W R."/>
        </authorList>
    </citation>
    <scope>NUCLEOTIDE SEQUENCE</scope>
    <source>
        <strain evidence="2">Ploen Becks lab</strain>
    </source>
</reference>